<dbReference type="Gene3D" id="2.40.10.10">
    <property type="entry name" value="Trypsin-like serine proteases"/>
    <property type="match status" value="1"/>
</dbReference>
<dbReference type="RefSeq" id="WP_023893736.1">
    <property type="nucleotide sequence ID" value="NC_023030.2"/>
</dbReference>
<dbReference type="Pfam" id="PF01732">
    <property type="entry name" value="Mycop_pep_DUF31"/>
    <property type="match status" value="1"/>
</dbReference>
<dbReference type="Proteomes" id="UP000018735">
    <property type="component" value="Chromosome"/>
</dbReference>
<dbReference type="PRINTS" id="PR00840">
    <property type="entry name" value="Y06768FAMILY"/>
</dbReference>
<keyword evidence="2" id="KW-0472">Membrane</keyword>
<dbReference type="PROSITE" id="PS51257">
    <property type="entry name" value="PROKAR_LIPOPROTEIN"/>
    <property type="match status" value="1"/>
</dbReference>
<feature type="domain" description="DUF31" evidence="5">
    <location>
        <begin position="204"/>
        <end position="545"/>
    </location>
</feature>
<dbReference type="SUPFAM" id="SSF50494">
    <property type="entry name" value="Trypsin-like serine proteases"/>
    <property type="match status" value="1"/>
</dbReference>
<dbReference type="HOGENOM" id="CLU_017888_0_0_14"/>
<proteinExistence type="inferred from homology"/>
<dbReference type="InterPro" id="IPR022381">
    <property type="entry name" value="Uncharacterised_MG067"/>
</dbReference>
<evidence type="ECO:0000256" key="4">
    <source>
        <dbReference type="SAM" id="SignalP"/>
    </source>
</evidence>
<dbReference type="NCBIfam" id="NF045841">
    <property type="entry name" value="Ig_SerProt_MIP"/>
    <property type="match status" value="1"/>
</dbReference>
<feature type="region of interest" description="Disordered" evidence="3">
    <location>
        <begin position="24"/>
        <end position="45"/>
    </location>
</feature>
<evidence type="ECO:0000259" key="5">
    <source>
        <dbReference type="Pfam" id="PF01732"/>
    </source>
</evidence>
<comment type="similarity">
    <text evidence="1">Belongs to the MG067/MG068/MG395 family.</text>
</comment>
<dbReference type="InterPro" id="IPR043504">
    <property type="entry name" value="Peptidase_S1_PA_chymotrypsin"/>
</dbReference>
<dbReference type="eggNOG" id="ENOG5033SXH">
    <property type="taxonomic scope" value="Bacteria"/>
</dbReference>
<dbReference type="EMBL" id="CP006916">
    <property type="protein sequence ID" value="AHB99911.1"/>
    <property type="molecule type" value="Genomic_DNA"/>
</dbReference>
<dbReference type="AlphaFoldDB" id="A0A0F6CLD9"/>
<keyword evidence="2" id="KW-1003">Cell membrane</keyword>
<dbReference type="InterPro" id="IPR009003">
    <property type="entry name" value="Peptidase_S1_PA"/>
</dbReference>
<gene>
    <name evidence="6" type="ORF">GCW_03685</name>
</gene>
<evidence type="ECO:0000313" key="7">
    <source>
        <dbReference type="Proteomes" id="UP000018735"/>
    </source>
</evidence>
<feature type="signal peptide" evidence="4">
    <location>
        <begin position="1"/>
        <end position="25"/>
    </location>
</feature>
<organism evidence="6 7">
    <name type="scientific">Mycoplasmoides gallisepticum S6</name>
    <dbReference type="NCBI Taxonomy" id="1006581"/>
    <lineage>
        <taxon>Bacteria</taxon>
        <taxon>Bacillati</taxon>
        <taxon>Mycoplasmatota</taxon>
        <taxon>Mycoplasmoidales</taxon>
        <taxon>Mycoplasmoidaceae</taxon>
        <taxon>Mycoplasmoides</taxon>
    </lineage>
</organism>
<sequence length="611" mass="68467">MTKRWTKYLAVSLSSALIFSSCTNAKNEPDPNKMDGSSTTTGNNNGNQLYSISPDIDNINQPIPAKNQWRNQVVDNQRVVADQYPNFAATTNFVNYYLYKNKNTQKPSFWLKDRADKSHVSPFILTNAQLKAINDKAKTIDQPNYQDAYAYGFGLPGIDKDKKTLNDTIDVINDTNSTVSIPYYNVRGNNLASIDPGRSWMIANKKYQQLSKITYSIRITNELSDSPIKQDNSNHVSENAEDNVGNWSGTAWLLDYDLTSDNSYPTTWYFASNFHVLQHLQLAGDSQALIRNNNAHTTKIELFQLDQSKVKLGERISPQQAQGINFQDPYLKVNSINPSSVKTVFLGNDALKQTTSSFTQDAKYQAAQTLLDFGVIRVTFDSAETAKSVTNDYAEWKDEDKFKPAKYSYLDDAKYESLPANSLYALGFPTSRGDGILDTRIYGNIDNLRTPWINKPQNTNGVSEGGGDFSWNVTSRSFVNKPGITDIFLTNPKIGQEANSFYNANKTDFAHTGLGYLIDHYDITPGGSGSPIVNSNNEIVGLVFASDNDVNTGISLALHSEGFNYQNYYGNYNLPKYDLIYGTNDENQTKSYHQGLRLINPGKNINTWLFH</sequence>
<reference evidence="6 7" key="1">
    <citation type="journal article" date="2011" name="PLoS ONE">
        <title>Core proteome of the minimal cell: comparative proteomics of three mollicute species.</title>
        <authorList>
            <person name="Fisunov G.Y."/>
            <person name="Alexeev D.G."/>
            <person name="Bazaleev N.A."/>
            <person name="Ladygina V.G."/>
            <person name="Galyamina M.A."/>
            <person name="Kondratov I.G."/>
            <person name="Zhukova N.A."/>
            <person name="Serebryakova M.V."/>
            <person name="Demina I.A."/>
            <person name="Govorun V.M."/>
        </authorList>
    </citation>
    <scope>NUCLEOTIDE SEQUENCE [LARGE SCALE GENOMIC DNA]</scope>
    <source>
        <strain evidence="6 7">S6</strain>
    </source>
</reference>
<dbReference type="NCBIfam" id="NF045842">
    <property type="entry name" value="MIP_near_MIB"/>
    <property type="match status" value="1"/>
</dbReference>
<dbReference type="InterPro" id="IPR022382">
    <property type="entry name" value="Mycoplasma_peptidase_DUF31"/>
</dbReference>
<accession>A0A0F6CLD9</accession>
<name>A0A0F6CLD9_MYCGL</name>
<protein>
    <recommendedName>
        <fullName evidence="5">DUF31 domain-containing protein</fullName>
    </recommendedName>
</protein>
<evidence type="ECO:0000256" key="1">
    <source>
        <dbReference type="ARBA" id="ARBA00007807"/>
    </source>
</evidence>
<feature type="compositionally biased region" description="Low complexity" evidence="3">
    <location>
        <begin position="36"/>
        <end position="45"/>
    </location>
</feature>
<dbReference type="KEGG" id="mgz:GCW_03685"/>
<evidence type="ECO:0000313" key="6">
    <source>
        <dbReference type="EMBL" id="AHB99911.1"/>
    </source>
</evidence>
<feature type="chain" id="PRO_5002501437" description="DUF31 domain-containing protein" evidence="4">
    <location>
        <begin position="26"/>
        <end position="611"/>
    </location>
</feature>
<keyword evidence="4" id="KW-0732">Signal</keyword>
<evidence type="ECO:0000256" key="3">
    <source>
        <dbReference type="SAM" id="MobiDB-lite"/>
    </source>
</evidence>
<evidence type="ECO:0000256" key="2">
    <source>
        <dbReference type="ARBA" id="ARBA00022475"/>
    </source>
</evidence>